<protein>
    <submittedName>
        <fullName evidence="2">Uncharacterized protein</fullName>
    </submittedName>
</protein>
<feature type="compositionally biased region" description="Polar residues" evidence="1">
    <location>
        <begin position="60"/>
        <end position="72"/>
    </location>
</feature>
<reference evidence="2" key="1">
    <citation type="submission" date="2023-04" db="EMBL/GenBank/DDBJ databases">
        <authorList>
            <person name="Vijverberg K."/>
            <person name="Xiong W."/>
            <person name="Schranz E."/>
        </authorList>
    </citation>
    <scope>NUCLEOTIDE SEQUENCE</scope>
</reference>
<keyword evidence="3" id="KW-1185">Reference proteome</keyword>
<dbReference type="AlphaFoldDB" id="A0AA35VUB8"/>
<accession>A0AA35VUB8</accession>
<feature type="region of interest" description="Disordered" evidence="1">
    <location>
        <begin position="53"/>
        <end position="72"/>
    </location>
</feature>
<evidence type="ECO:0000313" key="2">
    <source>
        <dbReference type="EMBL" id="CAI9268092.1"/>
    </source>
</evidence>
<dbReference type="Proteomes" id="UP001177003">
    <property type="component" value="Chromosome 1"/>
</dbReference>
<feature type="compositionally biased region" description="Basic and acidic residues" evidence="1">
    <location>
        <begin position="24"/>
        <end position="33"/>
    </location>
</feature>
<gene>
    <name evidence="2" type="ORF">LSALG_LOCUS8538</name>
</gene>
<sequence>MPLPPTLISVDDELFEDEEEPNEKEEQPGKEIGGEPADSSPYQIHLPTRIMKIMPRTRRNQGQPKTNPEPMSSTAIKELVAQHVVDAIENVETFRNLGPGGNGGKSS</sequence>
<feature type="compositionally biased region" description="Acidic residues" evidence="1">
    <location>
        <begin position="10"/>
        <end position="23"/>
    </location>
</feature>
<evidence type="ECO:0000313" key="3">
    <source>
        <dbReference type="Proteomes" id="UP001177003"/>
    </source>
</evidence>
<organism evidence="2 3">
    <name type="scientific">Lactuca saligna</name>
    <name type="common">Willowleaf lettuce</name>
    <dbReference type="NCBI Taxonomy" id="75948"/>
    <lineage>
        <taxon>Eukaryota</taxon>
        <taxon>Viridiplantae</taxon>
        <taxon>Streptophyta</taxon>
        <taxon>Embryophyta</taxon>
        <taxon>Tracheophyta</taxon>
        <taxon>Spermatophyta</taxon>
        <taxon>Magnoliopsida</taxon>
        <taxon>eudicotyledons</taxon>
        <taxon>Gunneridae</taxon>
        <taxon>Pentapetalae</taxon>
        <taxon>asterids</taxon>
        <taxon>campanulids</taxon>
        <taxon>Asterales</taxon>
        <taxon>Asteraceae</taxon>
        <taxon>Cichorioideae</taxon>
        <taxon>Cichorieae</taxon>
        <taxon>Lactucinae</taxon>
        <taxon>Lactuca</taxon>
    </lineage>
</organism>
<evidence type="ECO:0000256" key="1">
    <source>
        <dbReference type="SAM" id="MobiDB-lite"/>
    </source>
</evidence>
<name>A0AA35VUB8_LACSI</name>
<proteinExistence type="predicted"/>
<feature type="region of interest" description="Disordered" evidence="1">
    <location>
        <begin position="1"/>
        <end position="45"/>
    </location>
</feature>
<dbReference type="EMBL" id="OX465077">
    <property type="protein sequence ID" value="CAI9268092.1"/>
    <property type="molecule type" value="Genomic_DNA"/>
</dbReference>